<evidence type="ECO:0000256" key="3">
    <source>
        <dbReference type="ARBA" id="ARBA00023163"/>
    </source>
</evidence>
<feature type="DNA-binding region" description="H-T-H motif" evidence="4">
    <location>
        <begin position="32"/>
        <end position="51"/>
    </location>
</feature>
<dbReference type="PANTHER" id="PTHR47506:SF7">
    <property type="entry name" value="TRANSCRIPTIONAL REGULATORY PROTEIN"/>
    <property type="match status" value="1"/>
</dbReference>
<dbReference type="AlphaFoldDB" id="A0A5P2HAA7"/>
<dbReference type="InterPro" id="IPR036271">
    <property type="entry name" value="Tet_transcr_reg_TetR-rel_C_sf"/>
</dbReference>
<feature type="domain" description="HTH tetR-type" evidence="5">
    <location>
        <begin position="9"/>
        <end position="69"/>
    </location>
</feature>
<evidence type="ECO:0000256" key="2">
    <source>
        <dbReference type="ARBA" id="ARBA00023125"/>
    </source>
</evidence>
<dbReference type="Gene3D" id="1.10.10.60">
    <property type="entry name" value="Homeodomain-like"/>
    <property type="match status" value="1"/>
</dbReference>
<dbReference type="SUPFAM" id="SSF48498">
    <property type="entry name" value="Tetracyclin repressor-like, C-terminal domain"/>
    <property type="match status" value="1"/>
</dbReference>
<dbReference type="InterPro" id="IPR009057">
    <property type="entry name" value="Homeodomain-like_sf"/>
</dbReference>
<dbReference type="PANTHER" id="PTHR47506">
    <property type="entry name" value="TRANSCRIPTIONAL REGULATORY PROTEIN"/>
    <property type="match status" value="1"/>
</dbReference>
<dbReference type="EMBL" id="CP044067">
    <property type="protein sequence ID" value="QET04678.1"/>
    <property type="molecule type" value="Genomic_DNA"/>
</dbReference>
<dbReference type="InterPro" id="IPR001647">
    <property type="entry name" value="HTH_TetR"/>
</dbReference>
<name>A0A5P2HAA7_9BURK</name>
<keyword evidence="2 4" id="KW-0238">DNA-binding</keyword>
<gene>
    <name evidence="6" type="ORF">FOB72_21510</name>
</gene>
<protein>
    <submittedName>
        <fullName evidence="6">TetR family transcriptional regulator</fullName>
    </submittedName>
</protein>
<dbReference type="Proteomes" id="UP000322822">
    <property type="component" value="Chromosome 2"/>
</dbReference>
<keyword evidence="3" id="KW-0804">Transcription</keyword>
<evidence type="ECO:0000313" key="7">
    <source>
        <dbReference type="Proteomes" id="UP000322822"/>
    </source>
</evidence>
<evidence type="ECO:0000313" key="6">
    <source>
        <dbReference type="EMBL" id="QET04678.1"/>
    </source>
</evidence>
<proteinExistence type="predicted"/>
<reference evidence="6 7" key="1">
    <citation type="submission" date="2019-09" db="EMBL/GenBank/DDBJ databases">
        <title>FDA dAtabase for Regulatory Grade micrObial Sequences (FDA-ARGOS): Supporting development and validation of Infectious Disease Dx tests.</title>
        <authorList>
            <person name="Sciortino C."/>
            <person name="Tallon L."/>
            <person name="Sadzewicz L."/>
            <person name="Vavikolanu K."/>
            <person name="Mehta A."/>
            <person name="Aluvathingal J."/>
            <person name="Nadendla S."/>
            <person name="Nandy P."/>
            <person name="Geyer C."/>
            <person name="Yan Y."/>
            <person name="Sichtig H."/>
        </authorList>
    </citation>
    <scope>NUCLEOTIDE SEQUENCE [LARGE SCALE GENOMIC DNA]</scope>
    <source>
        <strain evidence="6 7">FDAARGOS_664</strain>
    </source>
</reference>
<dbReference type="PRINTS" id="PR00455">
    <property type="entry name" value="HTHTETR"/>
</dbReference>
<sequence>MRKSKAETAETRRRIVEMAAREFRLKGIQATGLNDVMTPLGLTQGGFYRHFASKDQLVAEACTQAMAEVIAGLEAAAGKQGAKPGIAPLVDAYVSTAHRDTPTGGCPLAAMGSELAHADTQTRRAATQGFDDLRDTLARRFADKSPNEAKSAAAFALAAMIGAITMSRVIEDSDASVALLNDVKRHLDAI</sequence>
<dbReference type="SUPFAM" id="SSF46689">
    <property type="entry name" value="Homeodomain-like"/>
    <property type="match status" value="1"/>
</dbReference>
<accession>A0A5P2HAA7</accession>
<dbReference type="OrthoDB" id="9798857at2"/>
<evidence type="ECO:0000259" key="5">
    <source>
        <dbReference type="PROSITE" id="PS50977"/>
    </source>
</evidence>
<keyword evidence="1" id="KW-0805">Transcription regulation</keyword>
<dbReference type="InterPro" id="IPR054156">
    <property type="entry name" value="YxaF_TetR_C"/>
</dbReference>
<evidence type="ECO:0000256" key="1">
    <source>
        <dbReference type="ARBA" id="ARBA00023015"/>
    </source>
</evidence>
<dbReference type="PROSITE" id="PS50977">
    <property type="entry name" value="HTH_TETR_2"/>
    <property type="match status" value="1"/>
</dbReference>
<dbReference type="RefSeq" id="WP_150374739.1">
    <property type="nucleotide sequence ID" value="NZ_CP044067.1"/>
</dbReference>
<dbReference type="Pfam" id="PF21993">
    <property type="entry name" value="TetR_C_13_2"/>
    <property type="match status" value="1"/>
</dbReference>
<dbReference type="Gene3D" id="1.10.357.10">
    <property type="entry name" value="Tetracycline Repressor, domain 2"/>
    <property type="match status" value="1"/>
</dbReference>
<dbReference type="Pfam" id="PF00440">
    <property type="entry name" value="TetR_N"/>
    <property type="match status" value="1"/>
</dbReference>
<dbReference type="GO" id="GO:0003677">
    <property type="term" value="F:DNA binding"/>
    <property type="evidence" value="ECO:0007669"/>
    <property type="project" value="UniProtKB-UniRule"/>
</dbReference>
<evidence type="ECO:0000256" key="4">
    <source>
        <dbReference type="PROSITE-ProRule" id="PRU00335"/>
    </source>
</evidence>
<organism evidence="6 7">
    <name type="scientific">Cupriavidus pauculus</name>
    <dbReference type="NCBI Taxonomy" id="82633"/>
    <lineage>
        <taxon>Bacteria</taxon>
        <taxon>Pseudomonadati</taxon>
        <taxon>Pseudomonadota</taxon>
        <taxon>Betaproteobacteria</taxon>
        <taxon>Burkholderiales</taxon>
        <taxon>Burkholderiaceae</taxon>
        <taxon>Cupriavidus</taxon>
    </lineage>
</organism>